<dbReference type="InterPro" id="IPR002104">
    <property type="entry name" value="Integrase_catalytic"/>
</dbReference>
<dbReference type="Pfam" id="PF00589">
    <property type="entry name" value="Phage_integrase"/>
    <property type="match status" value="1"/>
</dbReference>
<feature type="domain" description="Tyr recombinase" evidence="2">
    <location>
        <begin position="154"/>
        <end position="383"/>
    </location>
</feature>
<name>A0ABS7LS08_9HYPH</name>
<proteinExistence type="predicted"/>
<reference evidence="3 4" key="1">
    <citation type="submission" date="2020-06" db="EMBL/GenBank/DDBJ databases">
        <title>Global-level population genomics: horizontal gene transfer, symbiosis and evolution in Rhizobia.</title>
        <authorList>
            <person name="Gai Y."/>
        </authorList>
    </citation>
    <scope>NUCLEOTIDE SEQUENCE [LARGE SCALE GENOMIC DNA]</scope>
    <source>
        <strain evidence="3 4">PLR6_1b</strain>
    </source>
</reference>
<evidence type="ECO:0000259" key="2">
    <source>
        <dbReference type="PROSITE" id="PS51898"/>
    </source>
</evidence>
<dbReference type="RefSeq" id="WP_221095913.1">
    <property type="nucleotide sequence ID" value="NZ_JABDWX010000040.1"/>
</dbReference>
<gene>
    <name evidence="3" type="ORF">HJA87_30965</name>
</gene>
<evidence type="ECO:0000313" key="3">
    <source>
        <dbReference type="EMBL" id="MBY3594237.1"/>
    </source>
</evidence>
<dbReference type="InterPro" id="IPR011010">
    <property type="entry name" value="DNA_brk_join_enz"/>
</dbReference>
<accession>A0ABS7LS08</accession>
<dbReference type="EMBL" id="JABTXI010000024">
    <property type="protein sequence ID" value="MBY3594237.1"/>
    <property type="molecule type" value="Genomic_DNA"/>
</dbReference>
<dbReference type="Gene3D" id="1.10.443.10">
    <property type="entry name" value="Intergrase catalytic core"/>
    <property type="match status" value="1"/>
</dbReference>
<organism evidence="3 4">
    <name type="scientific">Rhizobium bangladeshense</name>
    <dbReference type="NCBI Taxonomy" id="1138189"/>
    <lineage>
        <taxon>Bacteria</taxon>
        <taxon>Pseudomonadati</taxon>
        <taxon>Pseudomonadota</taxon>
        <taxon>Alphaproteobacteria</taxon>
        <taxon>Hyphomicrobiales</taxon>
        <taxon>Rhizobiaceae</taxon>
        <taxon>Rhizobium/Agrobacterium group</taxon>
        <taxon>Rhizobium</taxon>
    </lineage>
</organism>
<keyword evidence="4" id="KW-1185">Reference proteome</keyword>
<sequence length="402" mass="46048">MPVNLSHPTLPPALRGIVSVNSLGLPRFFATIWSDALNSWEASTRRRHLAALDRFYQAVEEQNGVDCLDRLIADADCDALEDCLVGFLAQHRNEAAINRSDNTPTWTTAVEFIKEMLQQAQKGADPRANEIAAKILRLETYYGQLVPNSPRPPPPIRALPPLVIEDLYEVFRPDSPRNPFRTETLRWRNLLVFMLLLRLGLRRGEGALLYASSFKEDFDPVARNTVHWLDVEEVDDPDPRYEQPGLKTEMSRRQLPLQQEIVDLVRFYIRNYRGRANHPHLLISQKGLPLSLRSLSEIFEVATKALSNEAKKSLEKQGLKGVSCHDLRHTSAVVRMRRYQDAGNDLDKAQEKLRTFFGWSKKSDMPRLYAKAYFETALAEVWNEKFENFVDALRRTVPEAGQ</sequence>
<comment type="caution">
    <text evidence="3">The sequence shown here is derived from an EMBL/GenBank/DDBJ whole genome shotgun (WGS) entry which is preliminary data.</text>
</comment>
<keyword evidence="1" id="KW-0233">DNA recombination</keyword>
<dbReference type="InterPro" id="IPR013762">
    <property type="entry name" value="Integrase-like_cat_sf"/>
</dbReference>
<dbReference type="PROSITE" id="PS51898">
    <property type="entry name" value="TYR_RECOMBINASE"/>
    <property type="match status" value="1"/>
</dbReference>
<protein>
    <submittedName>
        <fullName evidence="3">Tyrosine-type recombinase/integrase</fullName>
    </submittedName>
</protein>
<evidence type="ECO:0000313" key="4">
    <source>
        <dbReference type="Proteomes" id="UP000720124"/>
    </source>
</evidence>
<evidence type="ECO:0000256" key="1">
    <source>
        <dbReference type="ARBA" id="ARBA00023172"/>
    </source>
</evidence>
<dbReference type="Proteomes" id="UP000720124">
    <property type="component" value="Unassembled WGS sequence"/>
</dbReference>
<dbReference type="SUPFAM" id="SSF56349">
    <property type="entry name" value="DNA breaking-rejoining enzymes"/>
    <property type="match status" value="1"/>
</dbReference>